<protein>
    <submittedName>
        <fullName evidence="1">Uncharacterized protein</fullName>
    </submittedName>
</protein>
<comment type="caution">
    <text evidence="1">The sequence shown here is derived from an EMBL/GenBank/DDBJ whole genome shotgun (WGS) entry which is preliminary data.</text>
</comment>
<dbReference type="AlphaFoldDB" id="A0A916E2W1"/>
<organism evidence="1 2">
    <name type="scientific">Rhizophagus irregularis</name>
    <dbReference type="NCBI Taxonomy" id="588596"/>
    <lineage>
        <taxon>Eukaryota</taxon>
        <taxon>Fungi</taxon>
        <taxon>Fungi incertae sedis</taxon>
        <taxon>Mucoromycota</taxon>
        <taxon>Glomeromycotina</taxon>
        <taxon>Glomeromycetes</taxon>
        <taxon>Glomerales</taxon>
        <taxon>Glomeraceae</taxon>
        <taxon>Rhizophagus</taxon>
    </lineage>
</organism>
<dbReference type="OrthoDB" id="2306744at2759"/>
<dbReference type="EMBL" id="CAGKOT010000009">
    <property type="protein sequence ID" value="CAB5354053.1"/>
    <property type="molecule type" value="Genomic_DNA"/>
</dbReference>
<dbReference type="Proteomes" id="UP000684084">
    <property type="component" value="Unassembled WGS sequence"/>
</dbReference>
<evidence type="ECO:0000313" key="2">
    <source>
        <dbReference type="Proteomes" id="UP000684084"/>
    </source>
</evidence>
<sequence>MVERSLSKPIGPVVREKSVEFCGIQEKCFLQLKQKENGYFRASIICTHKLRSALGKLRNWLLTTTFLEASKPFNKISSLCRNELFYSNFNVFFD</sequence>
<reference evidence="1" key="1">
    <citation type="submission" date="2020-05" db="EMBL/GenBank/DDBJ databases">
        <authorList>
            <person name="Rincon C."/>
            <person name="Sanders R I."/>
            <person name="Robbins C."/>
            <person name="Chaturvedi A."/>
        </authorList>
    </citation>
    <scope>NUCLEOTIDE SEQUENCE</scope>
    <source>
        <strain evidence="1">CHB12</strain>
    </source>
</reference>
<evidence type="ECO:0000313" key="1">
    <source>
        <dbReference type="EMBL" id="CAB5354053.1"/>
    </source>
</evidence>
<accession>A0A916E2W1</accession>
<proteinExistence type="predicted"/>
<gene>
    <name evidence="1" type="ORF">CHRIB12_LOCUS5784</name>
</gene>
<name>A0A916E2W1_9GLOM</name>